<dbReference type="EMBL" id="JBFXLT010000151">
    <property type="protein sequence ID" value="KAL2803093.1"/>
    <property type="molecule type" value="Genomic_DNA"/>
</dbReference>
<keyword evidence="4" id="KW-1185">Reference proteome</keyword>
<accession>A0ABR4GVI8</accession>
<gene>
    <name evidence="3" type="ORF">BJX63DRAFT_425553</name>
</gene>
<feature type="domain" description="Rhodopsin" evidence="2">
    <location>
        <begin position="31"/>
        <end position="261"/>
    </location>
</feature>
<feature type="transmembrane region" description="Helical" evidence="1">
    <location>
        <begin position="46"/>
        <end position="67"/>
    </location>
</feature>
<evidence type="ECO:0000313" key="4">
    <source>
        <dbReference type="Proteomes" id="UP001610334"/>
    </source>
</evidence>
<feature type="transmembrane region" description="Helical" evidence="1">
    <location>
        <begin position="12"/>
        <end position="34"/>
    </location>
</feature>
<dbReference type="Proteomes" id="UP001610334">
    <property type="component" value="Unassembled WGS sequence"/>
</dbReference>
<feature type="transmembrane region" description="Helical" evidence="1">
    <location>
        <begin position="124"/>
        <end position="143"/>
    </location>
</feature>
<feature type="transmembrane region" description="Helical" evidence="1">
    <location>
        <begin position="95"/>
        <end position="112"/>
    </location>
</feature>
<dbReference type="PANTHER" id="PTHR38794:SF1">
    <property type="entry name" value="INTEGRAL MEMBRANE PROTEIN"/>
    <property type="match status" value="1"/>
</dbReference>
<keyword evidence="1" id="KW-1133">Transmembrane helix</keyword>
<proteinExistence type="predicted"/>
<evidence type="ECO:0000256" key="1">
    <source>
        <dbReference type="SAM" id="Phobius"/>
    </source>
</evidence>
<name>A0ABR4GVI8_9EURO</name>
<feature type="transmembrane region" description="Helical" evidence="1">
    <location>
        <begin position="199"/>
        <end position="218"/>
    </location>
</feature>
<dbReference type="PANTHER" id="PTHR38794">
    <property type="entry name" value="INTEGRAL MEMBRANE PROTEIN"/>
    <property type="match status" value="1"/>
</dbReference>
<keyword evidence="1" id="KW-0812">Transmembrane</keyword>
<feature type="transmembrane region" description="Helical" evidence="1">
    <location>
        <begin position="238"/>
        <end position="260"/>
    </location>
</feature>
<dbReference type="InterPro" id="IPR049326">
    <property type="entry name" value="Rhodopsin_dom_fungi"/>
</dbReference>
<organism evidence="3 4">
    <name type="scientific">Aspergillus granulosus</name>
    <dbReference type="NCBI Taxonomy" id="176169"/>
    <lineage>
        <taxon>Eukaryota</taxon>
        <taxon>Fungi</taxon>
        <taxon>Dikarya</taxon>
        <taxon>Ascomycota</taxon>
        <taxon>Pezizomycotina</taxon>
        <taxon>Eurotiomycetes</taxon>
        <taxon>Eurotiomycetidae</taxon>
        <taxon>Eurotiales</taxon>
        <taxon>Aspergillaceae</taxon>
        <taxon>Aspergillus</taxon>
        <taxon>Aspergillus subgen. Nidulantes</taxon>
    </lineage>
</organism>
<reference evidence="3 4" key="1">
    <citation type="submission" date="2024-07" db="EMBL/GenBank/DDBJ databases">
        <title>Section-level genome sequencing and comparative genomics of Aspergillus sections Usti and Cavernicolus.</title>
        <authorList>
            <consortium name="Lawrence Berkeley National Laboratory"/>
            <person name="Nybo J.L."/>
            <person name="Vesth T.C."/>
            <person name="Theobald S."/>
            <person name="Frisvad J.C."/>
            <person name="Larsen T.O."/>
            <person name="Kjaerboelling I."/>
            <person name="Rothschild-Mancinelli K."/>
            <person name="Lyhne E.K."/>
            <person name="Kogle M.E."/>
            <person name="Barry K."/>
            <person name="Clum A."/>
            <person name="Na H."/>
            <person name="Ledsgaard L."/>
            <person name="Lin J."/>
            <person name="Lipzen A."/>
            <person name="Kuo A."/>
            <person name="Riley R."/>
            <person name="Mondo S."/>
            <person name="Labutti K."/>
            <person name="Haridas S."/>
            <person name="Pangalinan J."/>
            <person name="Salamov A.A."/>
            <person name="Simmons B.A."/>
            <person name="Magnuson J.K."/>
            <person name="Chen J."/>
            <person name="Drula E."/>
            <person name="Henrissat B."/>
            <person name="Wiebenga A."/>
            <person name="Lubbers R.J."/>
            <person name="Gomes A.C."/>
            <person name="Makela M.R."/>
            <person name="Stajich J."/>
            <person name="Grigoriev I.V."/>
            <person name="Mortensen U.H."/>
            <person name="De Vries R.P."/>
            <person name="Baker S.E."/>
            <person name="Andersen M.R."/>
        </authorList>
    </citation>
    <scope>NUCLEOTIDE SEQUENCE [LARGE SCALE GENOMIC DNA]</scope>
    <source>
        <strain evidence="3 4">CBS 588.65</strain>
    </source>
</reference>
<sequence>MARYPAESQAPAVIVLTRFLIVTLILGTLTRLATKWWKFRTFFRDDYYILLAMVASIAEAVAISVAVDKGYGTHIHQLSDSQIAGILKAQYAANFFYILGIAFSQLSFLFFVKHLAHQSYRVFTVLQIILAIIAITGIFGSAFQCHPQQWDYVHDRCFNRKAWFTYLAMSMILVEIAIIVQTVIVMINVQTTWKKKANLTSVFLFRVLVPATLISHIILVHSTIDSADPTSTTWSLTIATQIALCLSVVTASTPQFVPVLRQLQTTGMRLDGMTRHTLSSNAQYSNSRSRSKYFISGQRTRDDSIVELDNMKVPVAMTETTDDHDDESQSSQANIIRETRTWVITEELVGG</sequence>
<feature type="transmembrane region" description="Helical" evidence="1">
    <location>
        <begin position="163"/>
        <end position="187"/>
    </location>
</feature>
<dbReference type="Pfam" id="PF20684">
    <property type="entry name" value="Fung_rhodopsin"/>
    <property type="match status" value="1"/>
</dbReference>
<evidence type="ECO:0000259" key="2">
    <source>
        <dbReference type="Pfam" id="PF20684"/>
    </source>
</evidence>
<evidence type="ECO:0000313" key="3">
    <source>
        <dbReference type="EMBL" id="KAL2803093.1"/>
    </source>
</evidence>
<protein>
    <recommendedName>
        <fullName evidence="2">Rhodopsin domain-containing protein</fullName>
    </recommendedName>
</protein>
<comment type="caution">
    <text evidence="3">The sequence shown here is derived from an EMBL/GenBank/DDBJ whole genome shotgun (WGS) entry which is preliminary data.</text>
</comment>
<keyword evidence="1" id="KW-0472">Membrane</keyword>